<evidence type="ECO:0000259" key="4">
    <source>
        <dbReference type="Pfam" id="PF11800"/>
    </source>
</evidence>
<feature type="region of interest" description="Disordered" evidence="2">
    <location>
        <begin position="222"/>
        <end position="243"/>
    </location>
</feature>
<dbReference type="InterPro" id="IPR005090">
    <property type="entry name" value="RepC_N"/>
</dbReference>
<dbReference type="EMBL" id="CP123386">
    <property type="protein sequence ID" value="XCC96789.1"/>
    <property type="molecule type" value="Genomic_DNA"/>
</dbReference>
<evidence type="ECO:0000256" key="1">
    <source>
        <dbReference type="SAM" id="Coils"/>
    </source>
</evidence>
<evidence type="ECO:0000256" key="2">
    <source>
        <dbReference type="SAM" id="MobiDB-lite"/>
    </source>
</evidence>
<dbReference type="NCBIfam" id="NF040974">
    <property type="entry name" value="RepABC_RepC"/>
    <property type="match status" value="1"/>
</dbReference>
<geneLocation type="plasmid" evidence="5">
    <name>unnamed1</name>
</geneLocation>
<evidence type="ECO:0000313" key="5">
    <source>
        <dbReference type="EMBL" id="XCC96789.1"/>
    </source>
</evidence>
<keyword evidence="5" id="KW-0614">Plasmid</keyword>
<protein>
    <submittedName>
        <fullName evidence="5">Plasmid replication protein RepC</fullName>
    </submittedName>
</protein>
<feature type="domain" description="Plasmid replication protein C N-terminal" evidence="3">
    <location>
        <begin position="33"/>
        <end position="169"/>
    </location>
</feature>
<keyword evidence="1" id="KW-0175">Coiled coil</keyword>
<accession>A0AAU8AQ80</accession>
<dbReference type="Pfam" id="PF11800">
    <property type="entry name" value="RP-C_C"/>
    <property type="match status" value="1"/>
</dbReference>
<dbReference type="Pfam" id="PF03428">
    <property type="entry name" value="RP-C"/>
    <property type="match status" value="1"/>
</dbReference>
<reference evidence="5" key="1">
    <citation type="submission" date="2023-02" db="EMBL/GenBank/DDBJ databases">
        <title>Description and genomic characterization of Salipiger bruguierae sp. nov., isolated from the sediment of mangrove plant Bruguiera sexangula.</title>
        <authorList>
            <person name="Long M."/>
        </authorList>
    </citation>
    <scope>NUCLEOTIDE SEQUENCE</scope>
    <source>
        <strain evidence="5">H15</strain>
        <plasmid evidence="5">unnamed1</plasmid>
    </source>
</reference>
<dbReference type="RefSeq" id="WP_353475681.1">
    <property type="nucleotide sequence ID" value="NZ_CP123386.1"/>
</dbReference>
<dbReference type="InterPro" id="IPR047611">
    <property type="entry name" value="RepABC_RepC"/>
</dbReference>
<dbReference type="AlphaFoldDB" id="A0AAU8AQ80"/>
<feature type="coiled-coil region" evidence="1">
    <location>
        <begin position="145"/>
        <end position="172"/>
    </location>
</feature>
<feature type="domain" description="Plasmid replication protein C C-terminal" evidence="4">
    <location>
        <begin position="252"/>
        <end position="349"/>
    </location>
</feature>
<evidence type="ECO:0000259" key="3">
    <source>
        <dbReference type="Pfam" id="PF03428"/>
    </source>
</evidence>
<gene>
    <name evidence="5" type="primary">repC</name>
    <name evidence="5" type="ORF">PVT71_24150</name>
</gene>
<dbReference type="SUPFAM" id="SSF46785">
    <property type="entry name" value="Winged helix' DNA-binding domain"/>
    <property type="match status" value="1"/>
</dbReference>
<organism evidence="5">
    <name type="scientific">Alloyangia sp. H15</name>
    <dbReference type="NCBI Taxonomy" id="3029062"/>
    <lineage>
        <taxon>Bacteria</taxon>
        <taxon>Pseudomonadati</taxon>
        <taxon>Pseudomonadota</taxon>
        <taxon>Alphaproteobacteria</taxon>
        <taxon>Rhodobacterales</taxon>
        <taxon>Roseobacteraceae</taxon>
        <taxon>Alloyangia</taxon>
    </lineage>
</organism>
<sequence>MTFGRREFAMAVHHLSAAAGQRPGDLLSADNPPERHIVLSILRKAAPALGLKPPVLATLDAMLSFLPPQRGHHMVFASNESLVSRLNGLSERTIRRHVEQLVDSGLIARRDSPNRKRFTRRNRTDGLCLRFGFDLAPLFSRLGDFARIAAQMDELRERLDYLRAKLRAAAHLSLARDAEDTSALAALRALRRKLTVEDCAALLDQLSESPVENALEDAAQPEEMTGNDGQNVRHHHRSTKENIDKARTISAQDVVEACPEAAAFAQEPVKDEHQLVRHGRTLAPMLGISPELYAEAEKRIGIRSAALTIWAMVQMQDRIGRFGAYFRSLTLGPRSAGFDPARLIRSLARQTAPSCPRTI</sequence>
<proteinExistence type="predicted"/>
<dbReference type="InterPro" id="IPR036390">
    <property type="entry name" value="WH_DNA-bd_sf"/>
</dbReference>
<name>A0AAU8AQ80_9RHOB</name>
<dbReference type="InterPro" id="IPR021760">
    <property type="entry name" value="RepC_C"/>
</dbReference>